<protein>
    <submittedName>
        <fullName evidence="3">Uncharacterized protein</fullName>
    </submittedName>
</protein>
<comment type="caution">
    <text evidence="3">The sequence shown here is derived from an EMBL/GenBank/DDBJ whole genome shotgun (WGS) entry which is preliminary data.</text>
</comment>
<keyword evidence="2" id="KW-0812">Transmembrane</keyword>
<reference evidence="3 4" key="1">
    <citation type="submission" date="2019-02" db="EMBL/GenBank/DDBJ databases">
        <title>Genomic Encyclopedia of Archaeal and Bacterial Type Strains, Phase II (KMG-II): from individual species to whole genera.</title>
        <authorList>
            <person name="Goeker M."/>
        </authorList>
    </citation>
    <scope>NUCLEOTIDE SEQUENCE [LARGE SCALE GENOMIC DNA]</scope>
    <source>
        <strain evidence="3 4">DSM 18101</strain>
    </source>
</reference>
<keyword evidence="4" id="KW-1185">Reference proteome</keyword>
<evidence type="ECO:0000313" key="4">
    <source>
        <dbReference type="Proteomes" id="UP000292958"/>
    </source>
</evidence>
<evidence type="ECO:0000256" key="2">
    <source>
        <dbReference type="SAM" id="Phobius"/>
    </source>
</evidence>
<feature type="transmembrane region" description="Helical" evidence="2">
    <location>
        <begin position="36"/>
        <end position="58"/>
    </location>
</feature>
<evidence type="ECO:0000313" key="3">
    <source>
        <dbReference type="EMBL" id="RZU41855.1"/>
    </source>
</evidence>
<feature type="region of interest" description="Disordered" evidence="1">
    <location>
        <begin position="1"/>
        <end position="26"/>
    </location>
</feature>
<accession>A0A4Q7YXM9</accession>
<dbReference type="AlphaFoldDB" id="A0A4Q7YXM9"/>
<keyword evidence="2" id="KW-0472">Membrane</keyword>
<gene>
    <name evidence="3" type="ORF">BDD14_3392</name>
</gene>
<proteinExistence type="predicted"/>
<dbReference type="OrthoDB" id="129807at2"/>
<dbReference type="Proteomes" id="UP000292958">
    <property type="component" value="Unassembled WGS sequence"/>
</dbReference>
<organism evidence="3 4">
    <name type="scientific">Edaphobacter modestus</name>
    <dbReference type="NCBI Taxonomy" id="388466"/>
    <lineage>
        <taxon>Bacteria</taxon>
        <taxon>Pseudomonadati</taxon>
        <taxon>Acidobacteriota</taxon>
        <taxon>Terriglobia</taxon>
        <taxon>Terriglobales</taxon>
        <taxon>Acidobacteriaceae</taxon>
        <taxon>Edaphobacter</taxon>
    </lineage>
</organism>
<keyword evidence="2" id="KW-1133">Transmembrane helix</keyword>
<evidence type="ECO:0000256" key="1">
    <source>
        <dbReference type="SAM" id="MobiDB-lite"/>
    </source>
</evidence>
<dbReference type="EMBL" id="SHKW01000001">
    <property type="protein sequence ID" value="RZU41855.1"/>
    <property type="molecule type" value="Genomic_DNA"/>
</dbReference>
<dbReference type="RefSeq" id="WP_130419701.1">
    <property type="nucleotide sequence ID" value="NZ_SHKW01000001.1"/>
</dbReference>
<feature type="compositionally biased region" description="Basic and acidic residues" evidence="1">
    <location>
        <begin position="1"/>
        <end position="22"/>
    </location>
</feature>
<name>A0A4Q7YXM9_9BACT</name>
<sequence>MPTNDHDLNKPAKHDQHAHTPDDPGYETTDVNVNGIVVFLSGLVGSVFVFFIFCFLMGKVINGALQKSDGPEDKWHQTANENGVKGLTSNPQLQQKQLQQLTSEFPEPRVDLDDGNQQTADLHAREDLMLEHYSSNPGQPGIRIPIERAMQLIAQRGLPVHTSPAGSEVKMAGDVEPQIQAPLTNGFARTGYELDVIEARKQRLDFGKAEEAAHAQLTPVR</sequence>